<dbReference type="EMBL" id="ML736425">
    <property type="protein sequence ID" value="KAE8371451.1"/>
    <property type="molecule type" value="Genomic_DNA"/>
</dbReference>
<evidence type="ECO:0000313" key="2">
    <source>
        <dbReference type="Proteomes" id="UP000326198"/>
    </source>
</evidence>
<proteinExistence type="predicted"/>
<accession>A0A5N7ANL7</accession>
<reference evidence="1 2" key="1">
    <citation type="submission" date="2019-04" db="EMBL/GenBank/DDBJ databases">
        <title>Friends and foes A comparative genomics studyof 23 Aspergillus species from section Flavi.</title>
        <authorList>
            <consortium name="DOE Joint Genome Institute"/>
            <person name="Kjaerbolling I."/>
            <person name="Vesth T."/>
            <person name="Frisvad J.C."/>
            <person name="Nybo J.L."/>
            <person name="Theobald S."/>
            <person name="Kildgaard S."/>
            <person name="Isbrandt T."/>
            <person name="Kuo A."/>
            <person name="Sato A."/>
            <person name="Lyhne E.K."/>
            <person name="Kogle M.E."/>
            <person name="Wiebenga A."/>
            <person name="Kun R.S."/>
            <person name="Lubbers R.J."/>
            <person name="Makela M.R."/>
            <person name="Barry K."/>
            <person name="Chovatia M."/>
            <person name="Clum A."/>
            <person name="Daum C."/>
            <person name="Haridas S."/>
            <person name="He G."/>
            <person name="LaButti K."/>
            <person name="Lipzen A."/>
            <person name="Mondo S."/>
            <person name="Riley R."/>
            <person name="Salamov A."/>
            <person name="Simmons B.A."/>
            <person name="Magnuson J.K."/>
            <person name="Henrissat B."/>
            <person name="Mortensen U.H."/>
            <person name="Larsen T.O."/>
            <person name="Devries R.P."/>
            <person name="Grigoriev I.V."/>
            <person name="Machida M."/>
            <person name="Baker S.E."/>
            <person name="Andersen M.R."/>
        </authorList>
    </citation>
    <scope>NUCLEOTIDE SEQUENCE [LARGE SCALE GENOMIC DNA]</scope>
    <source>
        <strain evidence="1 2">IBT 29228</strain>
    </source>
</reference>
<organism evidence="1 2">
    <name type="scientific">Aspergillus bertholletiae</name>
    <dbReference type="NCBI Taxonomy" id="1226010"/>
    <lineage>
        <taxon>Eukaryota</taxon>
        <taxon>Fungi</taxon>
        <taxon>Dikarya</taxon>
        <taxon>Ascomycota</taxon>
        <taxon>Pezizomycotina</taxon>
        <taxon>Eurotiomycetes</taxon>
        <taxon>Eurotiomycetidae</taxon>
        <taxon>Eurotiales</taxon>
        <taxon>Aspergillaceae</taxon>
        <taxon>Aspergillus</taxon>
        <taxon>Aspergillus subgen. Circumdati</taxon>
    </lineage>
</organism>
<name>A0A5N7ANL7_9EURO</name>
<evidence type="ECO:0000313" key="1">
    <source>
        <dbReference type="EMBL" id="KAE8371451.1"/>
    </source>
</evidence>
<keyword evidence="2" id="KW-1185">Reference proteome</keyword>
<dbReference type="OrthoDB" id="5102063at2759"/>
<dbReference type="AlphaFoldDB" id="A0A5N7ANL7"/>
<protein>
    <submittedName>
        <fullName evidence="1">Uncharacterized protein</fullName>
    </submittedName>
</protein>
<gene>
    <name evidence="1" type="ORF">BDV26DRAFT_276070</name>
</gene>
<sequence>MLGARLEFITRSRGRIFVSLRETLRGGHVIVNNDHKFPQKELQDGLDLWIDARDTRRPYRWNGIAEVHFSFRMVLMVIRRTLSVCALRRFSLIIISSPPKNSSLLAGIIRSQKISTILSRT</sequence>
<dbReference type="Proteomes" id="UP000326198">
    <property type="component" value="Unassembled WGS sequence"/>
</dbReference>